<dbReference type="EMBL" id="PUGF01000017">
    <property type="protein sequence ID" value="PRC91955.1"/>
    <property type="molecule type" value="Genomic_DNA"/>
</dbReference>
<gene>
    <name evidence="5" type="ORF">S2091_3297</name>
</gene>
<comment type="subcellular location">
    <subcellularLocation>
        <location evidence="1">Periplasm</location>
    </subcellularLocation>
</comment>
<dbReference type="PANTHER" id="PTHR30024">
    <property type="entry name" value="ALIPHATIC SULFONATES-BINDING PROTEIN-RELATED"/>
    <property type="match status" value="1"/>
</dbReference>
<protein>
    <submittedName>
        <fullName evidence="5">ABC-type nitrate/sulfonate/bicarbonate transport systems periplasmic component</fullName>
    </submittedName>
</protein>
<evidence type="ECO:0000256" key="2">
    <source>
        <dbReference type="ARBA" id="ARBA00010742"/>
    </source>
</evidence>
<evidence type="ECO:0000256" key="1">
    <source>
        <dbReference type="ARBA" id="ARBA00004418"/>
    </source>
</evidence>
<dbReference type="RefSeq" id="WP_105533047.1">
    <property type="nucleotide sequence ID" value="NZ_PUGF01000017.1"/>
</dbReference>
<dbReference type="Gene3D" id="3.40.190.10">
    <property type="entry name" value="Periplasmic binding protein-like II"/>
    <property type="match status" value="2"/>
</dbReference>
<keyword evidence="6" id="KW-1185">Reference proteome</keyword>
<name>A0A2S9GW52_9BURK</name>
<reference evidence="5 6" key="1">
    <citation type="submission" date="2018-02" db="EMBL/GenBank/DDBJ databases">
        <title>Solimicrobium silvestre gen. nov., sp. nov., isolated from alpine forest soil.</title>
        <authorList>
            <person name="Margesin R."/>
            <person name="Albuquerque L."/>
            <person name="Zhang D.-C."/>
            <person name="Froufe H.J.C."/>
            <person name="Severino R."/>
            <person name="Roxo I."/>
            <person name="Egas C."/>
            <person name="Da Costa M.S."/>
        </authorList>
    </citation>
    <scope>NUCLEOTIDE SEQUENCE [LARGE SCALE GENOMIC DNA]</scope>
    <source>
        <strain evidence="5 6">S20-91</strain>
    </source>
</reference>
<sequence>MFNKSLLLAAVVAVALITGIFIHYSHFWQPPPSPLPIVILRFQTPHSGLIHIAQAKGYFTDEGLTVTYKTMQVGPEAIARVLSGEADFATTAETPVAMALAEGKHPKFIATIFSSRWSSGIVARKDHGVLTPEDLKGKRIGFVFGTNTQYDLETFLAFHNIPLDSITMVPGLPTELVAELVSGKIDAASVWVPHMTNMQNQLGDNGVTFLRNEAYAQTINIIVRPDYAAHHRKEIDRFLRALYKAEIFTKEHSNEAYNIIASASGVDTSVLRGHGEPLTYELTLKQSLLIATENQVHWFFRRGLVPNGPFPDILDAFETEPLRAIKPTEVTISK</sequence>
<dbReference type="OrthoDB" id="286202at2"/>
<evidence type="ECO:0000313" key="5">
    <source>
        <dbReference type="EMBL" id="PRC91955.1"/>
    </source>
</evidence>
<evidence type="ECO:0000313" key="6">
    <source>
        <dbReference type="Proteomes" id="UP000237839"/>
    </source>
</evidence>
<dbReference type="SUPFAM" id="SSF53850">
    <property type="entry name" value="Periplasmic binding protein-like II"/>
    <property type="match status" value="1"/>
</dbReference>
<dbReference type="AlphaFoldDB" id="A0A2S9GW52"/>
<evidence type="ECO:0000256" key="3">
    <source>
        <dbReference type="ARBA" id="ARBA00022729"/>
    </source>
</evidence>
<organism evidence="5 6">
    <name type="scientific">Solimicrobium silvestre</name>
    <dbReference type="NCBI Taxonomy" id="2099400"/>
    <lineage>
        <taxon>Bacteria</taxon>
        <taxon>Pseudomonadati</taxon>
        <taxon>Pseudomonadota</taxon>
        <taxon>Betaproteobacteria</taxon>
        <taxon>Burkholderiales</taxon>
        <taxon>Oxalobacteraceae</taxon>
        <taxon>Solimicrobium</taxon>
    </lineage>
</organism>
<dbReference type="GO" id="GO:0042597">
    <property type="term" value="C:periplasmic space"/>
    <property type="evidence" value="ECO:0007669"/>
    <property type="project" value="UniProtKB-SubCell"/>
</dbReference>
<keyword evidence="3" id="KW-0732">Signal</keyword>
<dbReference type="PANTHER" id="PTHR30024:SF47">
    <property type="entry name" value="TAURINE-BINDING PERIPLASMIC PROTEIN"/>
    <property type="match status" value="1"/>
</dbReference>
<comment type="similarity">
    <text evidence="2">Belongs to the bacterial solute-binding protein SsuA/TauA family.</text>
</comment>
<dbReference type="GO" id="GO:0042918">
    <property type="term" value="P:alkanesulfonate transmembrane transport"/>
    <property type="evidence" value="ECO:0007669"/>
    <property type="project" value="TreeGrafter"/>
</dbReference>
<feature type="domain" description="Solute-binding protein family 3/N-terminal" evidence="4">
    <location>
        <begin position="47"/>
        <end position="255"/>
    </location>
</feature>
<dbReference type="InterPro" id="IPR015168">
    <property type="entry name" value="SsuA/THI5"/>
</dbReference>
<dbReference type="InterPro" id="IPR001638">
    <property type="entry name" value="Solute-binding_3/MltF_N"/>
</dbReference>
<comment type="caution">
    <text evidence="5">The sequence shown here is derived from an EMBL/GenBank/DDBJ whole genome shotgun (WGS) entry which is preliminary data.</text>
</comment>
<dbReference type="SMART" id="SM00062">
    <property type="entry name" value="PBPb"/>
    <property type="match status" value="1"/>
</dbReference>
<evidence type="ECO:0000259" key="4">
    <source>
        <dbReference type="SMART" id="SM00062"/>
    </source>
</evidence>
<dbReference type="Pfam" id="PF09084">
    <property type="entry name" value="NMT1"/>
    <property type="match status" value="1"/>
</dbReference>
<proteinExistence type="inferred from homology"/>
<dbReference type="CDD" id="cd01008">
    <property type="entry name" value="PBP2_NrtA_SsuA_CpmA_like"/>
    <property type="match status" value="1"/>
</dbReference>
<accession>A0A2S9GW52</accession>
<dbReference type="Proteomes" id="UP000237839">
    <property type="component" value="Unassembled WGS sequence"/>
</dbReference>